<dbReference type="eggNOG" id="COG3221">
    <property type="taxonomic scope" value="Bacteria"/>
</dbReference>
<protein>
    <recommendedName>
        <fullName evidence="3">Phosphate ABC transporter substrate-binding protein</fullName>
    </recommendedName>
</protein>
<reference evidence="1 2" key="1">
    <citation type="submission" date="2013-07" db="EMBL/GenBank/DDBJ databases">
        <title>Completed genome of Sphingomonas sanxanigenens NX02.</title>
        <authorList>
            <person name="Ma T."/>
            <person name="Huang H."/>
            <person name="Wu M."/>
            <person name="Li X."/>
            <person name="Li G."/>
        </authorList>
    </citation>
    <scope>NUCLEOTIDE SEQUENCE [LARGE SCALE GENOMIC DNA]</scope>
    <source>
        <strain evidence="1 2">NX02</strain>
    </source>
</reference>
<dbReference type="Proteomes" id="UP000018851">
    <property type="component" value="Chromosome"/>
</dbReference>
<name>W0A933_9SPHN</name>
<dbReference type="Gene3D" id="3.40.190.10">
    <property type="entry name" value="Periplasmic binding protein-like II"/>
    <property type="match status" value="2"/>
</dbReference>
<gene>
    <name evidence="1" type="ORF">NX02_13705</name>
</gene>
<sequence>MLREGDLIGQWQSPSLLISQTCGYLATHELRSHVTPVAVPHCAAPGCDGPNYASAILVPADHPGLDLADFRGSRAAYSRAYSHAGYNAFRSIVAPLADGQAFFASVLASDSHVASIAAIASGRADIATVDCVVHAFVARWQPAMLTGTRILGYTPTAPAPPYVAPINADAVTIRRLQTALTAAMADDTLAECRDALFLAGFSAPIAGQYDVILDRAATAIASGYPVLR</sequence>
<evidence type="ECO:0008006" key="3">
    <source>
        <dbReference type="Google" id="ProtNLM"/>
    </source>
</evidence>
<proteinExistence type="predicted"/>
<dbReference type="OrthoDB" id="7353682at2"/>
<dbReference type="AlphaFoldDB" id="W0A933"/>
<accession>W0A933</accession>
<dbReference type="PANTHER" id="PTHR35841:SF1">
    <property type="entry name" value="PHOSPHONATES-BINDING PERIPLASMIC PROTEIN"/>
    <property type="match status" value="1"/>
</dbReference>
<dbReference type="STRING" id="1123269.NX02_13705"/>
<dbReference type="EMBL" id="CP006644">
    <property type="protein sequence ID" value="AHE54434.1"/>
    <property type="molecule type" value="Genomic_DNA"/>
</dbReference>
<dbReference type="Pfam" id="PF12974">
    <property type="entry name" value="Phosphonate-bd"/>
    <property type="match status" value="1"/>
</dbReference>
<dbReference type="KEGG" id="ssan:NX02_13705"/>
<dbReference type="HOGENOM" id="CLU_051472_8_0_5"/>
<evidence type="ECO:0000313" key="2">
    <source>
        <dbReference type="Proteomes" id="UP000018851"/>
    </source>
</evidence>
<keyword evidence="2" id="KW-1185">Reference proteome</keyword>
<evidence type="ECO:0000313" key="1">
    <source>
        <dbReference type="EMBL" id="AHE54434.1"/>
    </source>
</evidence>
<organism evidence="1 2">
    <name type="scientific">Sphingomonas sanxanigenens DSM 19645 = NX02</name>
    <dbReference type="NCBI Taxonomy" id="1123269"/>
    <lineage>
        <taxon>Bacteria</taxon>
        <taxon>Pseudomonadati</taxon>
        <taxon>Pseudomonadota</taxon>
        <taxon>Alphaproteobacteria</taxon>
        <taxon>Sphingomonadales</taxon>
        <taxon>Sphingomonadaceae</taxon>
        <taxon>Sphingomonas</taxon>
    </lineage>
</organism>
<dbReference type="PANTHER" id="PTHR35841">
    <property type="entry name" value="PHOSPHONATES-BINDING PERIPLASMIC PROTEIN"/>
    <property type="match status" value="1"/>
</dbReference>
<dbReference type="PATRIC" id="fig|1123269.5.peg.2669"/>
<dbReference type="SUPFAM" id="SSF53850">
    <property type="entry name" value="Periplasmic binding protein-like II"/>
    <property type="match status" value="1"/>
</dbReference>